<feature type="binding site" evidence="5">
    <location>
        <position position="752"/>
    </location>
    <ligand>
        <name>substrate</name>
    </ligand>
</feature>
<keyword evidence="3" id="KW-0378">Hydrolase</keyword>
<gene>
    <name evidence="9" type="primary">PARG</name>
</gene>
<feature type="active site" evidence="4">
    <location>
        <position position="768"/>
    </location>
</feature>
<dbReference type="FunCoup" id="F7DIG7">
    <property type="interactions" value="3724"/>
</dbReference>
<dbReference type="GeneTree" id="ENSGT00390000003652"/>
<dbReference type="GO" id="GO:0016604">
    <property type="term" value="C:nuclear body"/>
    <property type="evidence" value="ECO:0007669"/>
    <property type="project" value="Ensembl"/>
</dbReference>
<dbReference type="PANTHER" id="PTHR12837:SF15">
    <property type="entry name" value="POLY(ADP-RIBOSE) GLYCOHYDROLASE"/>
    <property type="match status" value="1"/>
</dbReference>
<dbReference type="GO" id="GO:1990966">
    <property type="term" value="P:ATP generation from poly-ADP-D-ribose"/>
    <property type="evidence" value="ECO:0000318"/>
    <property type="project" value="GO_Central"/>
</dbReference>
<accession>F7DIG7</accession>
<evidence type="ECO:0000256" key="2">
    <source>
        <dbReference type="ARBA" id="ARBA00012255"/>
    </source>
</evidence>
<dbReference type="InterPro" id="IPR007724">
    <property type="entry name" value="Poly_GlycHdrlase"/>
</dbReference>
<dbReference type="InterPro" id="IPR046372">
    <property type="entry name" value="PARG_cat_C"/>
</dbReference>
<evidence type="ECO:0000256" key="6">
    <source>
        <dbReference type="SAM" id="MobiDB-lite"/>
    </source>
</evidence>
<feature type="active site" evidence="4">
    <location>
        <position position="749"/>
    </location>
</feature>
<protein>
    <recommendedName>
        <fullName evidence="2">poly(ADP-ribose) glycohydrolase</fullName>
        <ecNumber evidence="2">3.2.1.143</ecNumber>
    </recommendedName>
</protein>
<reference evidence="9" key="2">
    <citation type="submission" date="2025-08" db="UniProtKB">
        <authorList>
            <consortium name="Ensembl"/>
        </authorList>
    </citation>
    <scope>IDENTIFICATION</scope>
</reference>
<feature type="compositionally biased region" description="Polar residues" evidence="6">
    <location>
        <begin position="344"/>
        <end position="360"/>
    </location>
</feature>
<feature type="domain" description="PARG catalytic Macro" evidence="7">
    <location>
        <begin position="718"/>
        <end position="920"/>
    </location>
</feature>
<reference evidence="9" key="3">
    <citation type="submission" date="2025-09" db="UniProtKB">
        <authorList>
            <consortium name="Ensembl"/>
        </authorList>
    </citation>
    <scope>IDENTIFICATION</scope>
</reference>
<reference evidence="9 10" key="1">
    <citation type="journal article" date="2007" name="Nature">
        <title>Genome of the marsupial Monodelphis domestica reveals innovation in non-coding sequences.</title>
        <authorList>
            <person name="Mikkelsen T.S."/>
            <person name="Wakefield M.J."/>
            <person name="Aken B."/>
            <person name="Amemiya C.T."/>
            <person name="Chang J.L."/>
            <person name="Duke S."/>
            <person name="Garber M."/>
            <person name="Gentles A.J."/>
            <person name="Goodstadt L."/>
            <person name="Heger A."/>
            <person name="Jurka J."/>
            <person name="Kamal M."/>
            <person name="Mauceli E."/>
            <person name="Searle S.M."/>
            <person name="Sharpe T."/>
            <person name="Baker M.L."/>
            <person name="Batzer M.A."/>
            <person name="Benos P.V."/>
            <person name="Belov K."/>
            <person name="Clamp M."/>
            <person name="Cook A."/>
            <person name="Cuff J."/>
            <person name="Das R."/>
            <person name="Davidow L."/>
            <person name="Deakin J.E."/>
            <person name="Fazzari M.J."/>
            <person name="Glass J.L."/>
            <person name="Grabherr M."/>
            <person name="Greally J.M."/>
            <person name="Gu W."/>
            <person name="Hore T.A."/>
            <person name="Huttley G.A."/>
            <person name="Kleber M."/>
            <person name="Jirtle R.L."/>
            <person name="Koina E."/>
            <person name="Lee J.T."/>
            <person name="Mahony S."/>
            <person name="Marra M.A."/>
            <person name="Miller R.D."/>
            <person name="Nicholls R.D."/>
            <person name="Oda M."/>
            <person name="Papenfuss A.T."/>
            <person name="Parra Z.E."/>
            <person name="Pollock D.D."/>
            <person name="Ray D.A."/>
            <person name="Schein J.E."/>
            <person name="Speed T.P."/>
            <person name="Thompson K."/>
            <person name="VandeBerg J.L."/>
            <person name="Wade C.M."/>
            <person name="Walker J.A."/>
            <person name="Waters P.D."/>
            <person name="Webber C."/>
            <person name="Weidman J.R."/>
            <person name="Xie X."/>
            <person name="Zody M.C."/>
            <person name="Baldwin J."/>
            <person name="Abdouelleil A."/>
            <person name="Abdulkadir J."/>
            <person name="Abebe A."/>
            <person name="Abera B."/>
            <person name="Abreu J."/>
            <person name="Acer S.C."/>
            <person name="Aftuck L."/>
            <person name="Alexander A."/>
            <person name="An P."/>
            <person name="Anderson E."/>
            <person name="Anderson S."/>
            <person name="Arachi H."/>
            <person name="Azer M."/>
            <person name="Bachantsang P."/>
            <person name="Barry A."/>
            <person name="Bayul T."/>
            <person name="Berlin A."/>
            <person name="Bessette D."/>
            <person name="Bloom T."/>
            <person name="Bloom T."/>
            <person name="Boguslavskiy L."/>
            <person name="Bonnet C."/>
            <person name="Boukhgalter B."/>
            <person name="Bourzgui I."/>
            <person name="Brown A."/>
            <person name="Cahill P."/>
            <person name="Channer S."/>
            <person name="Cheshatsang Y."/>
            <person name="Chuda L."/>
            <person name="Citroen M."/>
            <person name="Collymore A."/>
            <person name="Cooke P."/>
            <person name="Costello M."/>
            <person name="D'Aco K."/>
            <person name="Daza R."/>
            <person name="De Haan G."/>
            <person name="DeGray S."/>
            <person name="DeMaso C."/>
            <person name="Dhargay N."/>
            <person name="Dooley K."/>
            <person name="Dooley E."/>
            <person name="Doricent M."/>
            <person name="Dorje P."/>
            <person name="Dorjee K."/>
            <person name="Dupes A."/>
            <person name="Elong R."/>
            <person name="Falk J."/>
            <person name="Farina A."/>
            <person name="Faro S."/>
            <person name="Ferguson D."/>
            <person name="Fisher S."/>
            <person name="Foley C.D."/>
            <person name="Franke A."/>
            <person name="Friedrich D."/>
            <person name="Gadbois L."/>
            <person name="Gearin G."/>
            <person name="Gearin C.R."/>
            <person name="Giannoukos G."/>
            <person name="Goode T."/>
            <person name="Graham J."/>
            <person name="Grandbois E."/>
            <person name="Grewal S."/>
            <person name="Gyaltsen K."/>
            <person name="Hafez N."/>
            <person name="Hagos B."/>
            <person name="Hall J."/>
            <person name="Henson C."/>
            <person name="Hollinger A."/>
            <person name="Honan T."/>
            <person name="Huard M.D."/>
            <person name="Hughes L."/>
            <person name="Hurhula B."/>
            <person name="Husby M.E."/>
            <person name="Kamat A."/>
            <person name="Kanga B."/>
            <person name="Kashin S."/>
            <person name="Khazanovich D."/>
            <person name="Kisner P."/>
            <person name="Lance K."/>
            <person name="Lara M."/>
            <person name="Lee W."/>
            <person name="Lennon N."/>
            <person name="Letendre F."/>
            <person name="LeVine R."/>
            <person name="Lipovsky A."/>
            <person name="Liu X."/>
            <person name="Liu J."/>
            <person name="Liu S."/>
            <person name="Lokyitsang T."/>
            <person name="Lokyitsang Y."/>
            <person name="Lubonja R."/>
            <person name="Lui A."/>
            <person name="MacDonald P."/>
            <person name="Magnisalis V."/>
            <person name="Maru K."/>
            <person name="Matthews C."/>
            <person name="McCusker W."/>
            <person name="McDonough S."/>
            <person name="Mehta T."/>
            <person name="Meldrim J."/>
            <person name="Meneus L."/>
            <person name="Mihai O."/>
            <person name="Mihalev A."/>
            <person name="Mihova T."/>
            <person name="Mittelman R."/>
            <person name="Mlenga V."/>
            <person name="Montmayeur A."/>
            <person name="Mulrain L."/>
            <person name="Navidi A."/>
            <person name="Naylor J."/>
            <person name="Negash T."/>
            <person name="Nguyen T."/>
            <person name="Nguyen N."/>
            <person name="Nicol R."/>
            <person name="Norbu C."/>
            <person name="Norbu N."/>
            <person name="Novod N."/>
            <person name="O'Neill B."/>
            <person name="Osman S."/>
            <person name="Markiewicz E."/>
            <person name="Oyono O.L."/>
            <person name="Patti C."/>
            <person name="Phunkhang P."/>
            <person name="Pierre F."/>
            <person name="Priest M."/>
            <person name="Raghuraman S."/>
            <person name="Rege F."/>
            <person name="Reyes R."/>
            <person name="Rise C."/>
            <person name="Rogov P."/>
            <person name="Ross K."/>
            <person name="Ryan E."/>
            <person name="Settipalli S."/>
            <person name="Shea T."/>
            <person name="Sherpa N."/>
            <person name="Shi L."/>
            <person name="Shih D."/>
            <person name="Sparrow T."/>
            <person name="Spaulding J."/>
            <person name="Stalker J."/>
            <person name="Stange-Thomann N."/>
            <person name="Stavropoulos S."/>
            <person name="Stone C."/>
            <person name="Strader C."/>
            <person name="Tesfaye S."/>
            <person name="Thomson T."/>
            <person name="Thoulutsang Y."/>
            <person name="Thoulutsang D."/>
            <person name="Topham K."/>
            <person name="Topping I."/>
            <person name="Tsamla T."/>
            <person name="Vassiliev H."/>
            <person name="Vo A."/>
            <person name="Wangchuk T."/>
            <person name="Wangdi T."/>
            <person name="Weiand M."/>
            <person name="Wilkinson J."/>
            <person name="Wilson A."/>
            <person name="Yadav S."/>
            <person name="Young G."/>
            <person name="Yu Q."/>
            <person name="Zembek L."/>
            <person name="Zhong D."/>
            <person name="Zimmer A."/>
            <person name="Zwirko Z."/>
            <person name="Jaffe D.B."/>
            <person name="Alvarez P."/>
            <person name="Brockman W."/>
            <person name="Butler J."/>
            <person name="Chin C."/>
            <person name="Gnerre S."/>
            <person name="MacCallum I."/>
            <person name="Graves J.A."/>
            <person name="Ponting C.P."/>
            <person name="Breen M."/>
            <person name="Samollow P.B."/>
            <person name="Lander E.S."/>
            <person name="Lindblad-Toh K."/>
        </authorList>
    </citation>
    <scope>NUCLEOTIDE SEQUENCE [LARGE SCALE GENOMIC DNA]</scope>
</reference>
<dbReference type="Bgee" id="ENSMODG00000002640">
    <property type="expression patterns" value="Expressed in forelimb bud and 18 other cell types or tissues"/>
</dbReference>
<name>F7DIG7_MONDO</name>
<feature type="binding site" evidence="5">
    <location>
        <position position="766"/>
    </location>
    <ligand>
        <name>substrate</name>
    </ligand>
</feature>
<dbReference type="GO" id="GO:0006282">
    <property type="term" value="P:regulation of DNA repair"/>
    <property type="evidence" value="ECO:0000318"/>
    <property type="project" value="GO_Central"/>
</dbReference>
<dbReference type="KEGG" id="mdo:100019801"/>
<feature type="binding site" evidence="5">
    <location>
        <position position="807"/>
    </location>
    <ligand>
        <name>substrate</name>
    </ligand>
</feature>
<evidence type="ECO:0000259" key="7">
    <source>
        <dbReference type="Pfam" id="PF05028"/>
    </source>
</evidence>
<dbReference type="RefSeq" id="XP_001372531.1">
    <property type="nucleotide sequence ID" value="XM_001372494.4"/>
</dbReference>
<dbReference type="OMA" id="QNEGKHM"/>
<dbReference type="AlphaFoldDB" id="F7DIG7"/>
<dbReference type="HOGENOM" id="CLU_015146_0_0_1"/>
<feature type="active site" evidence="4">
    <location>
        <position position="767"/>
    </location>
</feature>
<evidence type="ECO:0000313" key="9">
    <source>
        <dbReference type="Ensembl" id="ENSMODP00000003203.3"/>
    </source>
</evidence>
<feature type="compositionally biased region" description="Polar residues" evidence="6">
    <location>
        <begin position="142"/>
        <end position="153"/>
    </location>
</feature>
<comment type="similarity">
    <text evidence="1">Belongs to the poly(ADP-ribose) glycohydrolase family.</text>
</comment>
<dbReference type="GeneID" id="100019801"/>
<evidence type="ECO:0000256" key="1">
    <source>
        <dbReference type="ARBA" id="ARBA00009545"/>
    </source>
</evidence>
<feature type="compositionally biased region" description="Acidic residues" evidence="6">
    <location>
        <begin position="329"/>
        <end position="343"/>
    </location>
</feature>
<dbReference type="Pfam" id="PF20811">
    <property type="entry name" value="PARG_cat_N"/>
    <property type="match status" value="1"/>
</dbReference>
<feature type="compositionally biased region" description="Basic and acidic residues" evidence="6">
    <location>
        <begin position="361"/>
        <end position="396"/>
    </location>
</feature>
<feature type="region of interest" description="Disordered" evidence="6">
    <location>
        <begin position="142"/>
        <end position="165"/>
    </location>
</feature>
<dbReference type="EC" id="3.2.1.143" evidence="2"/>
<dbReference type="CTD" id="8505"/>
<dbReference type="InterPro" id="IPR048362">
    <property type="entry name" value="PARG_helical"/>
</dbReference>
<feature type="compositionally biased region" description="Basic and acidic residues" evidence="6">
    <location>
        <begin position="235"/>
        <end position="245"/>
    </location>
</feature>
<dbReference type="Pfam" id="PF05028">
    <property type="entry name" value="PARG_cat_C"/>
    <property type="match status" value="1"/>
</dbReference>
<dbReference type="STRING" id="13616.ENSMODP00000003203"/>
<evidence type="ECO:0000259" key="8">
    <source>
        <dbReference type="Pfam" id="PF20811"/>
    </source>
</evidence>
<feature type="region of interest" description="Disordered" evidence="6">
    <location>
        <begin position="1"/>
        <end position="91"/>
    </location>
</feature>
<evidence type="ECO:0000256" key="4">
    <source>
        <dbReference type="PIRSR" id="PIRSR607724-1"/>
    </source>
</evidence>
<dbReference type="PANTHER" id="PTHR12837">
    <property type="entry name" value="POLY ADP-RIBOSE GLYCOHYDROLASE"/>
    <property type="match status" value="1"/>
</dbReference>
<feature type="domain" description="PARG helical" evidence="8">
    <location>
        <begin position="593"/>
        <end position="711"/>
    </location>
</feature>
<dbReference type="Proteomes" id="UP000002280">
    <property type="component" value="Chromosome 1"/>
</dbReference>
<dbReference type="GO" id="GO:0005975">
    <property type="term" value="P:carbohydrate metabolic process"/>
    <property type="evidence" value="ECO:0007669"/>
    <property type="project" value="InterPro"/>
</dbReference>
<dbReference type="GO" id="GO:0004649">
    <property type="term" value="F:poly(ADP-ribose) glycohydrolase activity"/>
    <property type="evidence" value="ECO:0000318"/>
    <property type="project" value="GO_Central"/>
</dbReference>
<dbReference type="GO" id="GO:0005829">
    <property type="term" value="C:cytosol"/>
    <property type="evidence" value="ECO:0007669"/>
    <property type="project" value="Ensembl"/>
</dbReference>
<dbReference type="GO" id="GO:0005634">
    <property type="term" value="C:nucleus"/>
    <property type="evidence" value="ECO:0000318"/>
    <property type="project" value="GO_Central"/>
</dbReference>
<organism evidence="9 10">
    <name type="scientific">Monodelphis domestica</name>
    <name type="common">Gray short-tailed opossum</name>
    <dbReference type="NCBI Taxonomy" id="13616"/>
    <lineage>
        <taxon>Eukaryota</taxon>
        <taxon>Metazoa</taxon>
        <taxon>Chordata</taxon>
        <taxon>Craniata</taxon>
        <taxon>Vertebrata</taxon>
        <taxon>Euteleostomi</taxon>
        <taxon>Mammalia</taxon>
        <taxon>Metatheria</taxon>
        <taxon>Didelphimorphia</taxon>
        <taxon>Didelphidae</taxon>
        <taxon>Monodelphis</taxon>
    </lineage>
</organism>
<dbReference type="GO" id="GO:0009225">
    <property type="term" value="P:nucleotide-sugar metabolic process"/>
    <property type="evidence" value="ECO:0000318"/>
    <property type="project" value="GO_Central"/>
</dbReference>
<dbReference type="eggNOG" id="KOG2064">
    <property type="taxonomic scope" value="Eukaryota"/>
</dbReference>
<dbReference type="Ensembl" id="ENSMODT00000003271.4">
    <property type="protein sequence ID" value="ENSMODP00000003203.3"/>
    <property type="gene ID" value="ENSMODG00000002640.4"/>
</dbReference>
<keyword evidence="10" id="KW-1185">Reference proteome</keyword>
<feature type="region of interest" description="Disordered" evidence="6">
    <location>
        <begin position="229"/>
        <end position="420"/>
    </location>
</feature>
<sequence>MSAGPGCKPCRKRARCGAPKSPPPTASDPLSQPAGKRQVSSSLGDPGQPTLCPLWQRTPPSSPSTGSPGPAVPRLHSVDSGGKLGNKVFKQKTITSWVDTKGFKTRSKSLQSKDTIIKAGSKMSSVQKDNLFQHNMEKLENVSQLSHPNSSLDKSTKHFNHPLTSSTCNWQSEVKQKELLETEPQEVTLVADQFRNANVDQSPQSDDQIHIDCEENRDNRQLLLTPVKIENSKQPVKDAQPREASDNLQQSKCCQPDDTIVASQQEDVDVVPESPLSDDGCGDILTDQKNIGKMSGQESPAESPPFEKESEPESPMDVDNSKNSCQNSEADEETSPCFDEQEDGNSSKVANKSSTFQAVETKTECRKQQSSRGCEDNGARLQLEKEESPQVEDHLHAKSPTIPGLNVECKGPKQSGRKDSKITDHFMRMPRGEDKRKEQCELKHQRTDRKIPKYIPPQVSPDKKWLGTPIEELRRMPLCGVRLPHLRHSVNHTVTVRVDLLKAGEVPKPFPTHYRDIWDNKHVKMPCSEQNLYPVEDENGERTAGSRWELIQTALLNKFSRPQNLKDAILKYNVAYAKKWDFTALVDFWDKVLEEAEAQHLCQSILPDMVKLALCLPDICTKPIPLLKQKMNHSITMSQEQIASLLANAFFCTFPRRNAKMKSEYSSYPDINFNRLFEGRSSRKPEKLKTLFCYFRKVTEKKPTGLVTFTRQSLQDFPEWERCEKKLTRLYITYEGTIEGNGQGMLQVDFANRFVGGGVTSAGLVQEEIRFLINPELIVSRLITEVLDHNECLIITGTEQYSEYIGYAETYRWARSHDDKSERDDWQRRCTEIVAIDALHFRRYLDQFVPEKIRRELNKAYCGFFRPGVSSENLSAVATGNWGCGAFGGDSRLKALIQILAAAAAERDVAYFTFGDSDLMRDIYSMHTFLTERGQTVGQVYKLLLRYYNEECKNCSSSGPDVKLYPFIYSIIDSSAETTDHNGKRTGFRGLE</sequence>
<dbReference type="InParanoid" id="F7DIG7"/>
<evidence type="ECO:0000313" key="10">
    <source>
        <dbReference type="Proteomes" id="UP000002280"/>
    </source>
</evidence>
<dbReference type="GO" id="GO:0005737">
    <property type="term" value="C:cytoplasm"/>
    <property type="evidence" value="ECO:0000318"/>
    <property type="project" value="GO_Central"/>
</dbReference>
<dbReference type="OrthoDB" id="1937899at2759"/>
<evidence type="ECO:0000256" key="3">
    <source>
        <dbReference type="ARBA" id="ARBA00022801"/>
    </source>
</evidence>
<proteinExistence type="inferred from homology"/>
<evidence type="ECO:0000256" key="5">
    <source>
        <dbReference type="PIRSR" id="PIRSR607724-2"/>
    </source>
</evidence>